<dbReference type="InterPro" id="IPR053858">
    <property type="entry name" value="Arb2_dom"/>
</dbReference>
<dbReference type="InterPro" id="IPR048263">
    <property type="entry name" value="Arb2"/>
</dbReference>
<comment type="caution">
    <text evidence="2">The sequence shown here is derived from an EMBL/GenBank/DDBJ whole genome shotgun (WGS) entry which is preliminary data.</text>
</comment>
<dbReference type="GO" id="GO:0005634">
    <property type="term" value="C:nucleus"/>
    <property type="evidence" value="ECO:0007669"/>
    <property type="project" value="TreeGrafter"/>
</dbReference>
<dbReference type="GO" id="GO:0031048">
    <property type="term" value="P:regulatory ncRNA-mediated heterochromatin formation"/>
    <property type="evidence" value="ECO:0007669"/>
    <property type="project" value="TreeGrafter"/>
</dbReference>
<sequence>MNGMQEDLLPDDVVFPEELLELGFVITKNDKIRCVAAPDQGPRYKVNRSDRINKVHIETLHKAIRGIVIDRLLGIGMHFMKIPKGSEKQAPILVSGNIDTAPRVVVFIGEIIEDLGIFSYRDACDDGISFGSIIGFAKGLLGENARDSPNALILANAGQDVWYNAGWSPMTAESYHAQHRASAVVRERPLSGRNDVIGNRSIDEHVQNIFEQVLLRGGFQVGARIDIIGLSEGGSAAMTYLKNHWSFWAPHISSLSMINPETILNTGIKADDLKFPESFAWFMKYRCRGWIICDKPIGTRVPDLHLPYAYNTYSSGEGARSSCMVTRGVGHILTWMNMMHYSPMAIEKFEVAPGEPDPNMEAELASLINNGIIQIPGGKVEVHSLETKDQIEGCVSGVTFTDDMYTFFKENLYPVAEDDNKSDDSSECSVVNINDDAFDTLRDSLPGVFPGETHDAPDVLPHVLPAEVAGTADILPAEPDAPAITDVLPGSSPNISLGTSPNASPDALRVPSVLPPVSSIPDVFPDVYADAFSVPESPIYFDDVNVGRTGPYDLSDLQDIREEEEE</sequence>
<dbReference type="STRING" id="254877.A0A1V6SNJ1"/>
<dbReference type="Proteomes" id="UP000191342">
    <property type="component" value="Unassembled WGS sequence"/>
</dbReference>
<gene>
    <name evidence="2" type="ORF">PENFLA_c033G05149</name>
</gene>
<dbReference type="Pfam" id="PF22749">
    <property type="entry name" value="Arb2"/>
    <property type="match status" value="1"/>
</dbReference>
<dbReference type="PANTHER" id="PTHR21357">
    <property type="entry name" value="FAM172 FAMILY PROTEIN HOMOLOG CG10038"/>
    <property type="match status" value="1"/>
</dbReference>
<reference evidence="3" key="1">
    <citation type="journal article" date="2017" name="Nat. Microbiol.">
        <title>Global analysis of biosynthetic gene clusters reveals vast potential of secondary metabolite production in Penicillium species.</title>
        <authorList>
            <person name="Nielsen J.C."/>
            <person name="Grijseels S."/>
            <person name="Prigent S."/>
            <person name="Ji B."/>
            <person name="Dainat J."/>
            <person name="Nielsen K.F."/>
            <person name="Frisvad J.C."/>
            <person name="Workman M."/>
            <person name="Nielsen J."/>
        </authorList>
    </citation>
    <scope>NUCLEOTIDE SEQUENCE [LARGE SCALE GENOMIC DNA]</scope>
    <source>
        <strain evidence="3">IBT 14082</strain>
    </source>
</reference>
<evidence type="ECO:0000313" key="3">
    <source>
        <dbReference type="Proteomes" id="UP000191342"/>
    </source>
</evidence>
<dbReference type="AlphaFoldDB" id="A0A1V6SNJ1"/>
<organism evidence="2 3">
    <name type="scientific">Penicillium flavigenum</name>
    <dbReference type="NCBI Taxonomy" id="254877"/>
    <lineage>
        <taxon>Eukaryota</taxon>
        <taxon>Fungi</taxon>
        <taxon>Dikarya</taxon>
        <taxon>Ascomycota</taxon>
        <taxon>Pezizomycotina</taxon>
        <taxon>Eurotiomycetes</taxon>
        <taxon>Eurotiomycetidae</taxon>
        <taxon>Eurotiales</taxon>
        <taxon>Aspergillaceae</taxon>
        <taxon>Penicillium</taxon>
    </lineage>
</organism>
<evidence type="ECO:0000259" key="1">
    <source>
        <dbReference type="Pfam" id="PF22749"/>
    </source>
</evidence>
<dbReference type="GO" id="GO:0035197">
    <property type="term" value="F:siRNA binding"/>
    <property type="evidence" value="ECO:0007669"/>
    <property type="project" value="TreeGrafter"/>
</dbReference>
<feature type="domain" description="Arb2" evidence="1">
    <location>
        <begin position="15"/>
        <end position="296"/>
    </location>
</feature>
<dbReference type="EMBL" id="MLQL01000033">
    <property type="protein sequence ID" value="OQE15143.1"/>
    <property type="molecule type" value="Genomic_DNA"/>
</dbReference>
<keyword evidence="3" id="KW-1185">Reference proteome</keyword>
<proteinExistence type="predicted"/>
<dbReference type="PANTHER" id="PTHR21357:SF4">
    <property type="entry name" value="FAM172 FAMILY PROTEIN HOMOLOG CG10038"/>
    <property type="match status" value="1"/>
</dbReference>
<protein>
    <recommendedName>
        <fullName evidence="1">Arb2 domain-containing protein</fullName>
    </recommendedName>
</protein>
<evidence type="ECO:0000313" key="2">
    <source>
        <dbReference type="EMBL" id="OQE15143.1"/>
    </source>
</evidence>
<accession>A0A1V6SNJ1</accession>
<name>A0A1V6SNJ1_9EURO</name>
<dbReference type="OrthoDB" id="421951at2759"/>